<organism evidence="7 8">
    <name type="scientific">Scleropages formosus</name>
    <name type="common">Asian bonytongue</name>
    <name type="synonym">Osteoglossum formosum</name>
    <dbReference type="NCBI Taxonomy" id="113540"/>
    <lineage>
        <taxon>Eukaryota</taxon>
        <taxon>Metazoa</taxon>
        <taxon>Chordata</taxon>
        <taxon>Craniata</taxon>
        <taxon>Vertebrata</taxon>
        <taxon>Euteleostomi</taxon>
        <taxon>Actinopterygii</taxon>
        <taxon>Neopterygii</taxon>
        <taxon>Teleostei</taxon>
        <taxon>Osteoglossocephala</taxon>
        <taxon>Osteoglossomorpha</taxon>
        <taxon>Osteoglossiformes</taxon>
        <taxon>Osteoglossidae</taxon>
        <taxon>Scleropages</taxon>
    </lineage>
</organism>
<dbReference type="Pfam" id="PF04505">
    <property type="entry name" value="CD225"/>
    <property type="match status" value="1"/>
</dbReference>
<protein>
    <submittedName>
        <fullName evidence="7">Transmembrane protein 233-like</fullName>
    </submittedName>
</protein>
<sequence length="113" mass="12385">MSVPISLGPMRSNAKSSLNGSVDHSLVGEESQEAPPMQSYLFLTILTCFCPAYPVNIVALVFSVLSRNSYYQGDYEGSRRLGRKALHVAIASIVIGLLIVIIFCIVHFTTMDF</sequence>
<dbReference type="AlphaFoldDB" id="A0A8C9RZH7"/>
<dbReference type="GO" id="GO:0016020">
    <property type="term" value="C:membrane"/>
    <property type="evidence" value="ECO:0007669"/>
    <property type="project" value="UniProtKB-SubCell"/>
</dbReference>
<evidence type="ECO:0000313" key="8">
    <source>
        <dbReference type="Proteomes" id="UP000694397"/>
    </source>
</evidence>
<dbReference type="RefSeq" id="XP_018607253.1">
    <property type="nucleotide sequence ID" value="XM_018751737.2"/>
</dbReference>
<evidence type="ECO:0000256" key="2">
    <source>
        <dbReference type="ARBA" id="ARBA00006843"/>
    </source>
</evidence>
<evidence type="ECO:0000256" key="4">
    <source>
        <dbReference type="ARBA" id="ARBA00022989"/>
    </source>
</evidence>
<dbReference type="GeneTree" id="ENSGT00940000162372"/>
<dbReference type="PANTHER" id="PTHR14948">
    <property type="entry name" value="NG5"/>
    <property type="match status" value="1"/>
</dbReference>
<reference evidence="7 8" key="1">
    <citation type="submission" date="2019-04" db="EMBL/GenBank/DDBJ databases">
        <authorList>
            <consortium name="Wellcome Sanger Institute Data Sharing"/>
        </authorList>
    </citation>
    <scope>NUCLEOTIDE SEQUENCE [LARGE SCALE GENOMIC DNA]</scope>
</reference>
<dbReference type="InterPro" id="IPR007593">
    <property type="entry name" value="CD225/Dispanin_fam"/>
</dbReference>
<gene>
    <name evidence="7" type="primary">LOC108934195</name>
</gene>
<keyword evidence="4 6" id="KW-1133">Transmembrane helix</keyword>
<evidence type="ECO:0000256" key="1">
    <source>
        <dbReference type="ARBA" id="ARBA00004370"/>
    </source>
</evidence>
<dbReference type="PANTHER" id="PTHR14948:SF19">
    <property type="entry name" value="TRANSMEMBRANE PROTEIN 233"/>
    <property type="match status" value="1"/>
</dbReference>
<feature type="transmembrane region" description="Helical" evidence="6">
    <location>
        <begin position="40"/>
        <end position="65"/>
    </location>
</feature>
<dbReference type="InterPro" id="IPR051423">
    <property type="entry name" value="CD225/Dispanin"/>
</dbReference>
<name>A0A8C9RZH7_SCLFO</name>
<evidence type="ECO:0000256" key="5">
    <source>
        <dbReference type="ARBA" id="ARBA00023136"/>
    </source>
</evidence>
<comment type="similarity">
    <text evidence="2">Belongs to the CD225/Dispanin family.</text>
</comment>
<keyword evidence="5 6" id="KW-0472">Membrane</keyword>
<dbReference type="GeneID" id="108934195"/>
<dbReference type="Proteomes" id="UP000694397">
    <property type="component" value="Chromosome 6"/>
</dbReference>
<dbReference type="OrthoDB" id="9946633at2759"/>
<evidence type="ECO:0000256" key="3">
    <source>
        <dbReference type="ARBA" id="ARBA00022692"/>
    </source>
</evidence>
<evidence type="ECO:0000313" key="7">
    <source>
        <dbReference type="Ensembl" id="ENSSFOP00015023239.2"/>
    </source>
</evidence>
<dbReference type="KEGG" id="sfm:108934195"/>
<keyword evidence="8" id="KW-1185">Reference proteome</keyword>
<accession>A0A8C9RZH7</accession>
<dbReference type="Ensembl" id="ENSSFOT00015023494.2">
    <property type="protein sequence ID" value="ENSSFOP00015023239.2"/>
    <property type="gene ID" value="ENSSFOG00015014956.2"/>
</dbReference>
<reference evidence="7" key="2">
    <citation type="submission" date="2025-08" db="UniProtKB">
        <authorList>
            <consortium name="Ensembl"/>
        </authorList>
    </citation>
    <scope>IDENTIFICATION</scope>
</reference>
<proteinExistence type="inferred from homology"/>
<reference evidence="7" key="3">
    <citation type="submission" date="2025-09" db="UniProtKB">
        <authorList>
            <consortium name="Ensembl"/>
        </authorList>
    </citation>
    <scope>IDENTIFICATION</scope>
</reference>
<feature type="transmembrane region" description="Helical" evidence="6">
    <location>
        <begin position="86"/>
        <end position="108"/>
    </location>
</feature>
<evidence type="ECO:0000256" key="6">
    <source>
        <dbReference type="SAM" id="Phobius"/>
    </source>
</evidence>
<comment type="subcellular location">
    <subcellularLocation>
        <location evidence="1">Membrane</location>
    </subcellularLocation>
</comment>
<keyword evidence="3 6" id="KW-0812">Transmembrane</keyword>